<dbReference type="EMBL" id="JAWLKI010000041">
    <property type="protein sequence ID" value="MDV6310055.1"/>
    <property type="molecule type" value="Genomic_DNA"/>
</dbReference>
<gene>
    <name evidence="1" type="ORF">R3P94_22585</name>
</gene>
<sequence length="170" mass="18176">MTPASSGSTRADQVEIGVGETNHYPAPWRTIAAGHQVNAECQGEAGRPPRAVVITTAEGWKIQLTHGSQTIVAENPQIQAPPGTITTAQFGIGEDLKENAEDLERTGTASVYTEGVNWDKPAPGHIEIQMYNKTPPPEWGESPGFSMYMHINCGGDPAAVSSSTTRRPPR</sequence>
<dbReference type="Proteomes" id="UP001185779">
    <property type="component" value="Unassembled WGS sequence"/>
</dbReference>
<reference evidence="1 2" key="1">
    <citation type="submission" date="2023-10" db="EMBL/GenBank/DDBJ databases">
        <title>Development of a sustainable strategy for remediation of hydrocarbon-contaminated territories based on the waste exchange concept.</title>
        <authorList>
            <person name="Krivoruchko A."/>
        </authorList>
    </citation>
    <scope>NUCLEOTIDE SEQUENCE [LARGE SCALE GENOMIC DNA]</scope>
    <source>
        <strain evidence="1 2">IEGM 1266</strain>
    </source>
</reference>
<comment type="caution">
    <text evidence="1">The sequence shown here is derived from an EMBL/GenBank/DDBJ whole genome shotgun (WGS) entry which is preliminary data.</text>
</comment>
<name>A0ABU4DJX7_9ACTN</name>
<protein>
    <submittedName>
        <fullName evidence="1">Uncharacterized protein</fullName>
    </submittedName>
</protein>
<evidence type="ECO:0000313" key="2">
    <source>
        <dbReference type="Proteomes" id="UP001185779"/>
    </source>
</evidence>
<dbReference type="RefSeq" id="WP_317505745.1">
    <property type="nucleotide sequence ID" value="NZ_JAWLKI010000041.1"/>
</dbReference>
<proteinExistence type="predicted"/>
<keyword evidence="2" id="KW-1185">Reference proteome</keyword>
<organism evidence="1 2">
    <name type="scientific">Gordonia amicalis</name>
    <dbReference type="NCBI Taxonomy" id="89053"/>
    <lineage>
        <taxon>Bacteria</taxon>
        <taxon>Bacillati</taxon>
        <taxon>Actinomycetota</taxon>
        <taxon>Actinomycetes</taxon>
        <taxon>Mycobacteriales</taxon>
        <taxon>Gordoniaceae</taxon>
        <taxon>Gordonia</taxon>
    </lineage>
</organism>
<accession>A0ABU4DJX7</accession>
<evidence type="ECO:0000313" key="1">
    <source>
        <dbReference type="EMBL" id="MDV6310055.1"/>
    </source>
</evidence>